<sequence>MSTNLGFEILYITLSLSSSLVIAVRKKGVFEGQLSSSLSTSSSSWEIESSDSRVQQLGRSSSSVGDHKDELIYCDDEDGDDCGCEEREPKVCWTPKLKVFAIFV</sequence>
<name>A0AAW1HKA1_SAPOF</name>
<keyword evidence="1" id="KW-0732">Signal</keyword>
<accession>A0AAW1HKA1</accession>
<feature type="chain" id="PRO_5044013416" evidence="1">
    <location>
        <begin position="24"/>
        <end position="104"/>
    </location>
</feature>
<reference evidence="2" key="1">
    <citation type="submission" date="2024-03" db="EMBL/GenBank/DDBJ databases">
        <title>WGS assembly of Saponaria officinalis var. Norfolk2.</title>
        <authorList>
            <person name="Jenkins J."/>
            <person name="Shu S."/>
            <person name="Grimwood J."/>
            <person name="Barry K."/>
            <person name="Goodstein D."/>
            <person name="Schmutz J."/>
            <person name="Leebens-Mack J."/>
            <person name="Osbourn A."/>
        </authorList>
    </citation>
    <scope>NUCLEOTIDE SEQUENCE [LARGE SCALE GENOMIC DNA]</scope>
    <source>
        <strain evidence="2">JIC</strain>
    </source>
</reference>
<dbReference type="Proteomes" id="UP001443914">
    <property type="component" value="Unassembled WGS sequence"/>
</dbReference>
<comment type="caution">
    <text evidence="2">The sequence shown here is derived from an EMBL/GenBank/DDBJ whole genome shotgun (WGS) entry which is preliminary data.</text>
</comment>
<dbReference type="EMBL" id="JBDFQZ010000011">
    <property type="protein sequence ID" value="KAK9677162.1"/>
    <property type="molecule type" value="Genomic_DNA"/>
</dbReference>
<evidence type="ECO:0000313" key="3">
    <source>
        <dbReference type="Proteomes" id="UP001443914"/>
    </source>
</evidence>
<gene>
    <name evidence="2" type="ORF">RND81_11G124800</name>
</gene>
<keyword evidence="3" id="KW-1185">Reference proteome</keyword>
<organism evidence="2 3">
    <name type="scientific">Saponaria officinalis</name>
    <name type="common">Common soapwort</name>
    <name type="synonym">Lychnis saponaria</name>
    <dbReference type="NCBI Taxonomy" id="3572"/>
    <lineage>
        <taxon>Eukaryota</taxon>
        <taxon>Viridiplantae</taxon>
        <taxon>Streptophyta</taxon>
        <taxon>Embryophyta</taxon>
        <taxon>Tracheophyta</taxon>
        <taxon>Spermatophyta</taxon>
        <taxon>Magnoliopsida</taxon>
        <taxon>eudicotyledons</taxon>
        <taxon>Gunneridae</taxon>
        <taxon>Pentapetalae</taxon>
        <taxon>Caryophyllales</taxon>
        <taxon>Caryophyllaceae</taxon>
        <taxon>Caryophylleae</taxon>
        <taxon>Saponaria</taxon>
    </lineage>
</organism>
<feature type="signal peptide" evidence="1">
    <location>
        <begin position="1"/>
        <end position="23"/>
    </location>
</feature>
<dbReference type="AlphaFoldDB" id="A0AAW1HKA1"/>
<evidence type="ECO:0000256" key="1">
    <source>
        <dbReference type="SAM" id="SignalP"/>
    </source>
</evidence>
<evidence type="ECO:0000313" key="2">
    <source>
        <dbReference type="EMBL" id="KAK9677162.1"/>
    </source>
</evidence>
<proteinExistence type="predicted"/>
<protein>
    <submittedName>
        <fullName evidence="2">Uncharacterized protein</fullName>
    </submittedName>
</protein>